<evidence type="ECO:0000313" key="2">
    <source>
        <dbReference type="EMBL" id="EEQ99951.1"/>
    </source>
</evidence>
<feature type="region of interest" description="Disordered" evidence="1">
    <location>
        <begin position="19"/>
        <end position="45"/>
    </location>
</feature>
<sequence length="89" mass="9737">MGATKDDHVMQLLSDLKTTLEKENAKTKAEEESIKEEEESLVAGHPSSFLELGRARRHKVVLPPAAERALSKAEAELSQLQAELSRGAV</sequence>
<organism evidence="3">
    <name type="scientific">Perkinsus marinus (strain ATCC 50983 / TXsc)</name>
    <dbReference type="NCBI Taxonomy" id="423536"/>
    <lineage>
        <taxon>Eukaryota</taxon>
        <taxon>Sar</taxon>
        <taxon>Alveolata</taxon>
        <taxon>Perkinsozoa</taxon>
        <taxon>Perkinsea</taxon>
        <taxon>Perkinsida</taxon>
        <taxon>Perkinsidae</taxon>
        <taxon>Perkinsus</taxon>
    </lineage>
</organism>
<dbReference type="EMBL" id="GG685300">
    <property type="protein sequence ID" value="EEQ99951.1"/>
    <property type="molecule type" value="Genomic_DNA"/>
</dbReference>
<accession>C5LTI8</accession>
<proteinExistence type="predicted"/>
<evidence type="ECO:0000256" key="1">
    <source>
        <dbReference type="SAM" id="MobiDB-lite"/>
    </source>
</evidence>
<keyword evidence="3" id="KW-1185">Reference proteome</keyword>
<evidence type="ECO:0000313" key="3">
    <source>
        <dbReference type="Proteomes" id="UP000007800"/>
    </source>
</evidence>
<dbReference type="AlphaFoldDB" id="C5LTI8"/>
<dbReference type="InParanoid" id="C5LTI8"/>
<protein>
    <submittedName>
        <fullName evidence="2">Uncharacterized protein</fullName>
    </submittedName>
</protein>
<gene>
    <name evidence="2" type="ORF">Pmar_PMAR015903</name>
</gene>
<feature type="compositionally biased region" description="Basic and acidic residues" evidence="1">
    <location>
        <begin position="19"/>
        <end position="32"/>
    </location>
</feature>
<dbReference type="Proteomes" id="UP000007800">
    <property type="component" value="Unassembled WGS sequence"/>
</dbReference>
<dbReference type="GeneID" id="9049646"/>
<reference evidence="2 3" key="1">
    <citation type="submission" date="2008-07" db="EMBL/GenBank/DDBJ databases">
        <authorList>
            <person name="El-Sayed N."/>
            <person name="Caler E."/>
            <person name="Inman J."/>
            <person name="Amedeo P."/>
            <person name="Hass B."/>
            <person name="Wortman J."/>
        </authorList>
    </citation>
    <scope>NUCLEOTIDE SEQUENCE [LARGE SCALE GENOMIC DNA]</scope>
    <source>
        <strain evidence="3">ATCC 50983 / TXsc</strain>
    </source>
</reference>
<dbReference type="RefSeq" id="XP_002767234.1">
    <property type="nucleotide sequence ID" value="XM_002767188.1"/>
</dbReference>
<name>C5LTI8_PERM5</name>